<keyword evidence="8 12" id="KW-0175">Coiled coil</keyword>
<dbReference type="InterPro" id="IPR027417">
    <property type="entry name" value="P-loop_NTPase"/>
</dbReference>
<keyword evidence="5" id="KW-0547">Nucleotide-binding</keyword>
<comment type="similarity">
    <text evidence="3">Belongs to the SMC family. SMC6 subfamily.</text>
</comment>
<gene>
    <name evidence="13" type="ORF">PIB30_070109</name>
</gene>
<feature type="non-terminal residue" evidence="13">
    <location>
        <position position="1"/>
    </location>
</feature>
<evidence type="ECO:0000313" key="13">
    <source>
        <dbReference type="EMBL" id="MED6198825.1"/>
    </source>
</evidence>
<evidence type="ECO:0000256" key="9">
    <source>
        <dbReference type="ARBA" id="ARBA00023172"/>
    </source>
</evidence>
<evidence type="ECO:0000256" key="1">
    <source>
        <dbReference type="ARBA" id="ARBA00004123"/>
    </source>
</evidence>
<evidence type="ECO:0000256" key="6">
    <source>
        <dbReference type="ARBA" id="ARBA00022763"/>
    </source>
</evidence>
<evidence type="ECO:0000256" key="5">
    <source>
        <dbReference type="ARBA" id="ARBA00022741"/>
    </source>
</evidence>
<sequence>GHVERQVLVEDYEIGKVVAFEQKPQNLKEIYTADGRKIFSRGGVETAIPLKRYGPGRLRSSFEDHIKDLQSKASAEQNAANEGKSSKRQAEIQLGHLQSELTSVKRRCENVGRSLSYKKLALEEAMHQQAAENSSIPSSSFEALDVDITELRKKLEEEQVLLKALRQRKDEASGKAKDLKVKVDKLHDAAKEELDAMEKAEIQCRKMENELNSAEQGKAHYEILMGNNVLPAIKKAEEEYQNLTKEREENAKKASIICPENAVNDCDSLGDSVMKTPAQISTELEELNWKVEHECRRHVVIILLHVIMHSEPVADLRMLYEKKERKIKKRQQAYKALREKLVACQKALKIRRIKFETNANRLKQQLSWKFNDHLRKKGISGHIKVNYDEKTLSIEVQMPQDASNRAVQDTRGLSGGERSFSTLCFALALHEMTESPFRAMDEFDVFMDAVSRKISLDTLVNFAVAQGSQWLFITPHDTSMVKPEPKVRMLQMRPPRS</sequence>
<keyword evidence="10" id="KW-0234">DNA repair</keyword>
<feature type="coiled-coil region" evidence="12">
    <location>
        <begin position="313"/>
        <end position="340"/>
    </location>
</feature>
<evidence type="ECO:0008006" key="15">
    <source>
        <dbReference type="Google" id="ProtNLM"/>
    </source>
</evidence>
<dbReference type="EMBL" id="JASCZI010212231">
    <property type="protein sequence ID" value="MED6198825.1"/>
    <property type="molecule type" value="Genomic_DNA"/>
</dbReference>
<organism evidence="13 14">
    <name type="scientific">Stylosanthes scabra</name>
    <dbReference type="NCBI Taxonomy" id="79078"/>
    <lineage>
        <taxon>Eukaryota</taxon>
        <taxon>Viridiplantae</taxon>
        <taxon>Streptophyta</taxon>
        <taxon>Embryophyta</taxon>
        <taxon>Tracheophyta</taxon>
        <taxon>Spermatophyta</taxon>
        <taxon>Magnoliopsida</taxon>
        <taxon>eudicotyledons</taxon>
        <taxon>Gunneridae</taxon>
        <taxon>Pentapetalae</taxon>
        <taxon>rosids</taxon>
        <taxon>fabids</taxon>
        <taxon>Fabales</taxon>
        <taxon>Fabaceae</taxon>
        <taxon>Papilionoideae</taxon>
        <taxon>50 kb inversion clade</taxon>
        <taxon>dalbergioids sensu lato</taxon>
        <taxon>Dalbergieae</taxon>
        <taxon>Pterocarpus clade</taxon>
        <taxon>Stylosanthes</taxon>
    </lineage>
</organism>
<evidence type="ECO:0000256" key="3">
    <source>
        <dbReference type="ARBA" id="ARBA00006793"/>
    </source>
</evidence>
<keyword evidence="6" id="KW-0227">DNA damage</keyword>
<dbReference type="SUPFAM" id="SSF52540">
    <property type="entry name" value="P-loop containing nucleoside triphosphate hydrolases"/>
    <property type="match status" value="1"/>
</dbReference>
<protein>
    <recommendedName>
        <fullName evidence="15">RecF/RecN/SMC N-terminal domain-containing protein</fullName>
    </recommendedName>
</protein>
<feature type="coiled-coil region" evidence="12">
    <location>
        <begin position="148"/>
        <end position="253"/>
    </location>
</feature>
<accession>A0ABU6XL98</accession>
<keyword evidence="4" id="KW-0158">Chromosome</keyword>
<dbReference type="Proteomes" id="UP001341840">
    <property type="component" value="Unassembled WGS sequence"/>
</dbReference>
<proteinExistence type="inferred from homology"/>
<evidence type="ECO:0000256" key="4">
    <source>
        <dbReference type="ARBA" id="ARBA00022454"/>
    </source>
</evidence>
<evidence type="ECO:0000256" key="8">
    <source>
        <dbReference type="ARBA" id="ARBA00023054"/>
    </source>
</evidence>
<dbReference type="Gene3D" id="3.40.50.300">
    <property type="entry name" value="P-loop containing nucleotide triphosphate hydrolases"/>
    <property type="match status" value="1"/>
</dbReference>
<keyword evidence="11" id="KW-0539">Nucleus</keyword>
<evidence type="ECO:0000313" key="14">
    <source>
        <dbReference type="Proteomes" id="UP001341840"/>
    </source>
</evidence>
<keyword evidence="14" id="KW-1185">Reference proteome</keyword>
<evidence type="ECO:0000256" key="11">
    <source>
        <dbReference type="ARBA" id="ARBA00023242"/>
    </source>
</evidence>
<comment type="caution">
    <text evidence="13">The sequence shown here is derived from an EMBL/GenBank/DDBJ whole genome shotgun (WGS) entry which is preliminary data.</text>
</comment>
<evidence type="ECO:0000256" key="12">
    <source>
        <dbReference type="SAM" id="Coils"/>
    </source>
</evidence>
<evidence type="ECO:0000256" key="2">
    <source>
        <dbReference type="ARBA" id="ARBA00004286"/>
    </source>
</evidence>
<reference evidence="13 14" key="1">
    <citation type="journal article" date="2023" name="Plants (Basel)">
        <title>Bridging the Gap: Combining Genomics and Transcriptomics Approaches to Understand Stylosanthes scabra, an Orphan Legume from the Brazilian Caatinga.</title>
        <authorList>
            <person name="Ferreira-Neto J.R.C."/>
            <person name="da Silva M.D."/>
            <person name="Binneck E."/>
            <person name="de Melo N.F."/>
            <person name="da Silva R.H."/>
            <person name="de Melo A.L.T.M."/>
            <person name="Pandolfi V."/>
            <person name="Bustamante F.O."/>
            <person name="Brasileiro-Vidal A.C."/>
            <person name="Benko-Iseppon A.M."/>
        </authorList>
    </citation>
    <scope>NUCLEOTIDE SEQUENCE [LARGE SCALE GENOMIC DNA]</scope>
    <source>
        <tissue evidence="13">Leaves</tissue>
    </source>
</reference>
<evidence type="ECO:0000256" key="10">
    <source>
        <dbReference type="ARBA" id="ARBA00023204"/>
    </source>
</evidence>
<keyword evidence="9" id="KW-0233">DNA recombination</keyword>
<comment type="subcellular location">
    <subcellularLocation>
        <location evidence="2">Chromosome</location>
    </subcellularLocation>
    <subcellularLocation>
        <location evidence="1">Nucleus</location>
    </subcellularLocation>
</comment>
<dbReference type="PANTHER" id="PTHR19306">
    <property type="entry name" value="STRUCTURAL MAINTENANCE OF CHROMOSOMES 5,6 SMC5, SMC6"/>
    <property type="match status" value="1"/>
</dbReference>
<name>A0ABU6XL98_9FABA</name>
<keyword evidence="7" id="KW-0067">ATP-binding</keyword>
<evidence type="ECO:0000256" key="7">
    <source>
        <dbReference type="ARBA" id="ARBA00022840"/>
    </source>
</evidence>
<dbReference type="PANTHER" id="PTHR19306:SF6">
    <property type="entry name" value="STRUCTURAL MAINTENANCE OF CHROMOSOMES PROTEIN 6"/>
    <property type="match status" value="1"/>
</dbReference>